<sequence>MIVPNDDYEILIPSTPSYVGHRDTFAPFILWPENVDGQVMTGSGRIAQVAPPITRPFGGTDSRKEVKREEDEILRQCRALRLGYPFRVGAIPSSLHQNVKFIYDGQVQTLEIQGFCRDFMAMSFDQHSSTLVLDMMRGMSFLPEDDVHYMARLRRNRVRVRLSGIPFDYPIRPYTFSLADYFVRELEVQPHVEEIGVKDSTMDELQHMLHQMQMGVETPDMSAPMMIAPPSLDRANLFSLCFPDETTDYGVVIEPADMTDGVVPHDEYRDEMDMLGISQFLMQFSLPTFVVSTIDMYEGTICPVEGASNFVDPPFSFYILSRFVTRSDYVSDDSIMDLSIYEYSSVSCDDVSLLALYSPTSQILNINDEIVQPDLDIDYFYHEFVPIDERVSPTTWDVETIDFGIDDQPRELKIGLPLSIDERDRLINLLKSYLDVFAWSYEDMPSLDPSIV</sequence>
<organism evidence="1 3">
    <name type="scientific">Vitis vinifera</name>
    <name type="common">Grape</name>
    <dbReference type="NCBI Taxonomy" id="29760"/>
    <lineage>
        <taxon>Eukaryota</taxon>
        <taxon>Viridiplantae</taxon>
        <taxon>Streptophyta</taxon>
        <taxon>Embryophyta</taxon>
        <taxon>Tracheophyta</taxon>
        <taxon>Spermatophyta</taxon>
        <taxon>Magnoliopsida</taxon>
        <taxon>eudicotyledons</taxon>
        <taxon>Gunneridae</taxon>
        <taxon>Pentapetalae</taxon>
        <taxon>rosids</taxon>
        <taxon>Vitales</taxon>
        <taxon>Vitaceae</taxon>
        <taxon>Viteae</taxon>
        <taxon>Vitis</taxon>
    </lineage>
</organism>
<name>A0A438CSC6_VITVI</name>
<evidence type="ECO:0000313" key="2">
    <source>
        <dbReference type="EMBL" id="RVW70558.1"/>
    </source>
</evidence>
<evidence type="ECO:0000313" key="1">
    <source>
        <dbReference type="EMBL" id="RVW26121.1"/>
    </source>
</evidence>
<proteinExistence type="predicted"/>
<evidence type="ECO:0000313" key="3">
    <source>
        <dbReference type="Proteomes" id="UP000288805"/>
    </source>
</evidence>
<comment type="caution">
    <text evidence="1">The sequence shown here is derived from an EMBL/GenBank/DDBJ whole genome shotgun (WGS) entry which is preliminary data.</text>
</comment>
<accession>A0A438CSC6</accession>
<dbReference type="EMBL" id="QGNW01002037">
    <property type="protein sequence ID" value="RVW26121.1"/>
    <property type="molecule type" value="Genomic_DNA"/>
</dbReference>
<protein>
    <submittedName>
        <fullName evidence="1">Uncharacterized protein</fullName>
    </submittedName>
</protein>
<reference evidence="1 3" key="1">
    <citation type="journal article" date="2018" name="PLoS Genet.">
        <title>Population sequencing reveals clonal diversity and ancestral inbreeding in the grapevine cultivar Chardonnay.</title>
        <authorList>
            <person name="Roach M.J."/>
            <person name="Johnson D.L."/>
            <person name="Bohlmann J."/>
            <person name="van Vuuren H.J."/>
            <person name="Jones S.J."/>
            <person name="Pretorius I.S."/>
            <person name="Schmidt S.A."/>
            <person name="Borneman A.R."/>
        </authorList>
    </citation>
    <scope>NUCLEOTIDE SEQUENCE [LARGE SCALE GENOMIC DNA]</scope>
    <source>
        <strain evidence="3">cv. Chardonnay</strain>
        <strain evidence="1">I10V1</strain>
        <tissue evidence="1">Leaf</tissue>
    </source>
</reference>
<dbReference type="AlphaFoldDB" id="A0A438CSC6"/>
<dbReference type="EMBL" id="QGNW01000462">
    <property type="protein sequence ID" value="RVW70558.1"/>
    <property type="molecule type" value="Genomic_DNA"/>
</dbReference>
<gene>
    <name evidence="2" type="ORF">CK203_059263</name>
    <name evidence="1" type="ORF">CK203_116888</name>
</gene>
<dbReference type="Proteomes" id="UP000288805">
    <property type="component" value="Unassembled WGS sequence"/>
</dbReference>